<dbReference type="RefSeq" id="WP_191775498.1">
    <property type="nucleotide sequence ID" value="NZ_JACYFU010000002.1"/>
</dbReference>
<dbReference type="EMBL" id="JACYFU010000002">
    <property type="protein sequence ID" value="MBD8065506.1"/>
    <property type="molecule type" value="Genomic_DNA"/>
</dbReference>
<evidence type="ECO:0000313" key="2">
    <source>
        <dbReference type="EMBL" id="MBD8065506.1"/>
    </source>
</evidence>
<evidence type="ECO:0000313" key="3">
    <source>
        <dbReference type="Proteomes" id="UP000654108"/>
    </source>
</evidence>
<feature type="transmembrane region" description="Helical" evidence="1">
    <location>
        <begin position="30"/>
        <end position="49"/>
    </location>
</feature>
<evidence type="ECO:0008006" key="4">
    <source>
        <dbReference type="Google" id="ProtNLM"/>
    </source>
</evidence>
<dbReference type="Proteomes" id="UP000654108">
    <property type="component" value="Unassembled WGS sequence"/>
</dbReference>
<accession>A0A927ITA6</accession>
<proteinExistence type="predicted"/>
<keyword evidence="1" id="KW-0812">Transmembrane</keyword>
<keyword evidence="1" id="KW-1133">Transmembrane helix</keyword>
<dbReference type="AlphaFoldDB" id="A0A927ITA6"/>
<comment type="caution">
    <text evidence="2">The sequence shown here is derived from an EMBL/GenBank/DDBJ whole genome shotgun (WGS) entry which is preliminary data.</text>
</comment>
<evidence type="ECO:0000256" key="1">
    <source>
        <dbReference type="SAM" id="Phobius"/>
    </source>
</evidence>
<reference evidence="2" key="1">
    <citation type="submission" date="2020-09" db="EMBL/GenBank/DDBJ databases">
        <title>Genome seq and assembly of Devosia sp.</title>
        <authorList>
            <person name="Chhetri G."/>
        </authorList>
    </citation>
    <scope>NUCLEOTIDE SEQUENCE</scope>
    <source>
        <strain evidence="2">PTR5</strain>
    </source>
</reference>
<protein>
    <recommendedName>
        <fullName evidence="4">CoxF protein</fullName>
    </recommendedName>
</protein>
<gene>
    <name evidence="2" type="ORF">IC608_08465</name>
</gene>
<name>A0A927ITA6_9HYPH</name>
<sequence length="60" mass="6690">MAAEPRTPPEPAMSPEQEIAFKARRRKRSVALAIALAVFAITFYVLTIIKMGPSLFDRTL</sequence>
<keyword evidence="3" id="KW-1185">Reference proteome</keyword>
<organism evidence="2 3">
    <name type="scientific">Devosia oryzisoli</name>
    <dbReference type="NCBI Taxonomy" id="2774138"/>
    <lineage>
        <taxon>Bacteria</taxon>
        <taxon>Pseudomonadati</taxon>
        <taxon>Pseudomonadota</taxon>
        <taxon>Alphaproteobacteria</taxon>
        <taxon>Hyphomicrobiales</taxon>
        <taxon>Devosiaceae</taxon>
        <taxon>Devosia</taxon>
    </lineage>
</organism>
<keyword evidence="1" id="KW-0472">Membrane</keyword>